<organism evidence="5 6">
    <name type="scientific">Geovibrio thiophilus</name>
    <dbReference type="NCBI Taxonomy" id="139438"/>
    <lineage>
        <taxon>Bacteria</taxon>
        <taxon>Pseudomonadati</taxon>
        <taxon>Deferribacterota</taxon>
        <taxon>Deferribacteres</taxon>
        <taxon>Deferribacterales</taxon>
        <taxon>Geovibrionaceae</taxon>
        <taxon>Geovibrio</taxon>
    </lineage>
</organism>
<dbReference type="Proteomes" id="UP000287502">
    <property type="component" value="Chromosome"/>
</dbReference>
<dbReference type="OrthoDB" id="9125at2"/>
<dbReference type="RefSeq" id="WP_128465954.1">
    <property type="nucleotide sequence ID" value="NZ_CP035108.1"/>
</dbReference>
<dbReference type="KEGG" id="gtl:EP073_04355"/>
<evidence type="ECO:0000313" key="6">
    <source>
        <dbReference type="Proteomes" id="UP000287502"/>
    </source>
</evidence>
<dbReference type="InterPro" id="IPR023614">
    <property type="entry name" value="Porin_dom_sf"/>
</dbReference>
<gene>
    <name evidence="5" type="ORF">EP073_04355</name>
</gene>
<reference evidence="5 6" key="1">
    <citation type="submission" date="2019-01" db="EMBL/GenBank/DDBJ databases">
        <title>Geovibrio thiophilus DSM 11263, complete genome.</title>
        <authorList>
            <person name="Spring S."/>
            <person name="Bunk B."/>
            <person name="Sproer C."/>
        </authorList>
    </citation>
    <scope>NUCLEOTIDE SEQUENCE [LARGE SCALE GENOMIC DNA]</scope>
    <source>
        <strain evidence="5 6">DSM 11263</strain>
    </source>
</reference>
<sequence length="414" mass="46131">MRLKALISLSVMICASATAFAAENIKDMFADGSLRGEVRILSFERDFDKNTPDRKDTAAGGLLYYHTAPFKGISFGAAFATVNGVFNDDKDAVYSILARDEEGNHRNVTRLQEYFIQGEWIDTVIKYGAQEVRTPMLETHDLRMLPRTYKGLSIVNNSFENLTLSAYYLTDAMGWTDEEFISLSKSVADEPGGAAAISEDSHMSIFGVSYNIPTEIVKANVQGWFYTMENVYRETFFKASLSKKLGQTNVYFNPSYFSQKSQGDELNGEADTDQYGFNTGVMFKGFNVTGFYGKTGDDGLVLPWGDEKVVIQQVLAAGRAEEEVYAARVAYDFSQIGLKGLSAYIFHAEYDVPESTGKDQSETDYSVQYAFSGTLDGLSLRARYADIDVKDGGEGYNDIRFYAVYKFALGKKEK</sequence>
<evidence type="ECO:0000256" key="2">
    <source>
        <dbReference type="ARBA" id="ARBA00022448"/>
    </source>
</evidence>
<keyword evidence="2" id="KW-0813">Transport</keyword>
<dbReference type="Pfam" id="PF03573">
    <property type="entry name" value="OprD"/>
    <property type="match status" value="1"/>
</dbReference>
<feature type="signal peptide" evidence="4">
    <location>
        <begin position="1"/>
        <end position="21"/>
    </location>
</feature>
<comment type="similarity">
    <text evidence="1">Belongs to the outer membrane porin (Opr) (TC 1.B.25) family.</text>
</comment>
<dbReference type="PANTHER" id="PTHR34596:SF2">
    <property type="entry name" value="CHITOPORIN"/>
    <property type="match status" value="1"/>
</dbReference>
<dbReference type="GO" id="GO:0016020">
    <property type="term" value="C:membrane"/>
    <property type="evidence" value="ECO:0007669"/>
    <property type="project" value="InterPro"/>
</dbReference>
<keyword evidence="6" id="KW-1185">Reference proteome</keyword>
<dbReference type="GO" id="GO:0015288">
    <property type="term" value="F:porin activity"/>
    <property type="evidence" value="ECO:0007669"/>
    <property type="project" value="TreeGrafter"/>
</dbReference>
<proteinExistence type="inferred from homology"/>
<name>A0A3R5V0M0_9BACT</name>
<dbReference type="EMBL" id="CP035108">
    <property type="protein sequence ID" value="QAR32667.1"/>
    <property type="molecule type" value="Genomic_DNA"/>
</dbReference>
<evidence type="ECO:0000256" key="4">
    <source>
        <dbReference type="SAM" id="SignalP"/>
    </source>
</evidence>
<evidence type="ECO:0000313" key="5">
    <source>
        <dbReference type="EMBL" id="QAR32667.1"/>
    </source>
</evidence>
<keyword evidence="3 4" id="KW-0732">Signal</keyword>
<accession>A0A3R5V0M0</accession>
<protein>
    <submittedName>
        <fullName evidence="5">Outer membrane porin, OprD family</fullName>
    </submittedName>
</protein>
<dbReference type="Gene3D" id="2.40.160.10">
    <property type="entry name" value="Porin"/>
    <property type="match status" value="1"/>
</dbReference>
<dbReference type="PANTHER" id="PTHR34596">
    <property type="entry name" value="CHITOPORIN"/>
    <property type="match status" value="1"/>
</dbReference>
<dbReference type="AlphaFoldDB" id="A0A3R5V0M0"/>
<evidence type="ECO:0000256" key="1">
    <source>
        <dbReference type="ARBA" id="ARBA00009075"/>
    </source>
</evidence>
<feature type="chain" id="PRO_5018719027" evidence="4">
    <location>
        <begin position="22"/>
        <end position="414"/>
    </location>
</feature>
<dbReference type="InterPro" id="IPR005318">
    <property type="entry name" value="OM_porin_bac"/>
</dbReference>
<evidence type="ECO:0000256" key="3">
    <source>
        <dbReference type="ARBA" id="ARBA00022729"/>
    </source>
</evidence>